<name>A0AAJ0GZZ8_9PEZI</name>
<accession>A0AAJ0GZZ8</accession>
<evidence type="ECO:0000313" key="1">
    <source>
        <dbReference type="EMBL" id="KAK3309296.1"/>
    </source>
</evidence>
<reference evidence="1" key="1">
    <citation type="journal article" date="2023" name="Mol. Phylogenet. Evol.">
        <title>Genome-scale phylogeny and comparative genomics of the fungal order Sordariales.</title>
        <authorList>
            <person name="Hensen N."/>
            <person name="Bonometti L."/>
            <person name="Westerberg I."/>
            <person name="Brannstrom I.O."/>
            <person name="Guillou S."/>
            <person name="Cros-Aarteil S."/>
            <person name="Calhoun S."/>
            <person name="Haridas S."/>
            <person name="Kuo A."/>
            <person name="Mondo S."/>
            <person name="Pangilinan J."/>
            <person name="Riley R."/>
            <person name="LaButti K."/>
            <person name="Andreopoulos B."/>
            <person name="Lipzen A."/>
            <person name="Chen C."/>
            <person name="Yan M."/>
            <person name="Daum C."/>
            <person name="Ng V."/>
            <person name="Clum A."/>
            <person name="Steindorff A."/>
            <person name="Ohm R.A."/>
            <person name="Martin F."/>
            <person name="Silar P."/>
            <person name="Natvig D.O."/>
            <person name="Lalanne C."/>
            <person name="Gautier V."/>
            <person name="Ament-Velasquez S.L."/>
            <person name="Kruys A."/>
            <person name="Hutchinson M.I."/>
            <person name="Powell A.J."/>
            <person name="Barry K."/>
            <person name="Miller A.N."/>
            <person name="Grigoriev I.V."/>
            <person name="Debuchy R."/>
            <person name="Gladieux P."/>
            <person name="Hiltunen Thoren M."/>
            <person name="Johannesson H."/>
        </authorList>
    </citation>
    <scope>NUCLEOTIDE SEQUENCE</scope>
    <source>
        <strain evidence="1">CBS 333.67</strain>
    </source>
</reference>
<dbReference type="RefSeq" id="XP_062725076.1">
    <property type="nucleotide sequence ID" value="XM_062868165.1"/>
</dbReference>
<gene>
    <name evidence="1" type="ORF">B0T15DRAFT_515156</name>
</gene>
<reference evidence="1" key="2">
    <citation type="submission" date="2023-06" db="EMBL/GenBank/DDBJ databases">
        <authorList>
            <consortium name="Lawrence Berkeley National Laboratory"/>
            <person name="Mondo S.J."/>
            <person name="Hensen N."/>
            <person name="Bonometti L."/>
            <person name="Westerberg I."/>
            <person name="Brannstrom I.O."/>
            <person name="Guillou S."/>
            <person name="Cros-Aarteil S."/>
            <person name="Calhoun S."/>
            <person name="Haridas S."/>
            <person name="Kuo A."/>
            <person name="Pangilinan J."/>
            <person name="Riley R."/>
            <person name="Labutti K."/>
            <person name="Andreopoulos B."/>
            <person name="Lipzen A."/>
            <person name="Chen C."/>
            <person name="Yanf M."/>
            <person name="Daum C."/>
            <person name="Ng V."/>
            <person name="Clum A."/>
            <person name="Steindorff A."/>
            <person name="Ohm R."/>
            <person name="Martin F."/>
            <person name="Silar P."/>
            <person name="Natvig D."/>
            <person name="Lalanne C."/>
            <person name="Gautier V."/>
            <person name="Ament-Velasquez S.L."/>
            <person name="Kruys A."/>
            <person name="Hutchinson M.I."/>
            <person name="Powell A.J."/>
            <person name="Barry K."/>
            <person name="Miller A.N."/>
            <person name="Grigoriev I.V."/>
            <person name="Debuchy R."/>
            <person name="Gladieux P."/>
            <person name="Thoren M.H."/>
            <person name="Johannesson H."/>
        </authorList>
    </citation>
    <scope>NUCLEOTIDE SEQUENCE</scope>
    <source>
        <strain evidence="1">CBS 333.67</strain>
    </source>
</reference>
<sequence length="56" mass="6694">MVTSDPFPSFKASTDQQWSQMRRFRLLELHSLRPDGRWYFVGRGGEDPHDSEQRRV</sequence>
<dbReference type="EMBL" id="JAUDZG010000001">
    <property type="protein sequence ID" value="KAK3309296.1"/>
    <property type="molecule type" value="Genomic_DNA"/>
</dbReference>
<dbReference type="GeneID" id="87886994"/>
<organism evidence="1 2">
    <name type="scientific">Chaetomium strumarium</name>
    <dbReference type="NCBI Taxonomy" id="1170767"/>
    <lineage>
        <taxon>Eukaryota</taxon>
        <taxon>Fungi</taxon>
        <taxon>Dikarya</taxon>
        <taxon>Ascomycota</taxon>
        <taxon>Pezizomycotina</taxon>
        <taxon>Sordariomycetes</taxon>
        <taxon>Sordariomycetidae</taxon>
        <taxon>Sordariales</taxon>
        <taxon>Chaetomiaceae</taxon>
        <taxon>Chaetomium</taxon>
    </lineage>
</organism>
<protein>
    <submittedName>
        <fullName evidence="1">Uncharacterized protein</fullName>
    </submittedName>
</protein>
<comment type="caution">
    <text evidence="1">The sequence shown here is derived from an EMBL/GenBank/DDBJ whole genome shotgun (WGS) entry which is preliminary data.</text>
</comment>
<proteinExistence type="predicted"/>
<evidence type="ECO:0000313" key="2">
    <source>
        <dbReference type="Proteomes" id="UP001273166"/>
    </source>
</evidence>
<keyword evidence="2" id="KW-1185">Reference proteome</keyword>
<dbReference type="AlphaFoldDB" id="A0AAJ0GZZ8"/>
<dbReference type="Proteomes" id="UP001273166">
    <property type="component" value="Unassembled WGS sequence"/>
</dbReference>